<feature type="transmembrane region" description="Helical" evidence="5">
    <location>
        <begin position="83"/>
        <end position="103"/>
    </location>
</feature>
<evidence type="ECO:0000256" key="5">
    <source>
        <dbReference type="SAM" id="Phobius"/>
    </source>
</evidence>
<accession>A0A813LTS0</accession>
<evidence type="ECO:0000256" key="2">
    <source>
        <dbReference type="ARBA" id="ARBA00022448"/>
    </source>
</evidence>
<evidence type="ECO:0000256" key="1">
    <source>
        <dbReference type="ARBA" id="ARBA00004651"/>
    </source>
</evidence>
<feature type="transmembrane region" description="Helical" evidence="5">
    <location>
        <begin position="149"/>
        <end position="168"/>
    </location>
</feature>
<dbReference type="AlphaFoldDB" id="A0A813LTS0"/>
<dbReference type="SUPFAM" id="SSF103473">
    <property type="entry name" value="MFS general substrate transporter"/>
    <property type="match status" value="1"/>
</dbReference>
<dbReference type="Pfam" id="PF07690">
    <property type="entry name" value="MFS_1"/>
    <property type="match status" value="1"/>
</dbReference>
<dbReference type="GO" id="GO:0005886">
    <property type="term" value="C:plasma membrane"/>
    <property type="evidence" value="ECO:0007669"/>
    <property type="project" value="UniProtKB-SubCell"/>
</dbReference>
<dbReference type="InterPro" id="IPR036259">
    <property type="entry name" value="MFS_trans_sf"/>
</dbReference>
<sequence length="223" mass="24241">QMLIWGWRVPFLITLFPGLLALWGRNRLHESGDFLQEIKPLQVRAADAESQGEEDSEVVENIGSEVERKVEGKWAVAELLTNYLAVIFIGFGATAATATAWFVPPFWILSALLDANLGATDSLWVGNASQLIGLAVTPLAGFLTDQRGVAWVTLAGAAFFTVIGLPVYTWISYNPTSRSVAYLGIGLFYGAAQGFAGATIYLFNAELFPARLRCLGLAFSYNL</sequence>
<dbReference type="InterPro" id="IPR011701">
    <property type="entry name" value="MFS"/>
</dbReference>
<comment type="subcellular location">
    <subcellularLocation>
        <location evidence="1">Cell membrane</location>
        <topology evidence="1">Multi-pass membrane protein</topology>
    </subcellularLocation>
</comment>
<evidence type="ECO:0000256" key="3">
    <source>
        <dbReference type="ARBA" id="ARBA00022475"/>
    </source>
</evidence>
<dbReference type="PANTHER" id="PTHR43528">
    <property type="entry name" value="ALPHA-KETOGLUTARATE PERMEASE"/>
    <property type="match status" value="1"/>
</dbReference>
<keyword evidence="5" id="KW-1133">Transmembrane helix</keyword>
<name>A0A813LTS0_POLGL</name>
<keyword evidence="2" id="KW-0813">Transport</keyword>
<keyword evidence="5" id="KW-0812">Transmembrane</keyword>
<dbReference type="PANTHER" id="PTHR43528:SF1">
    <property type="entry name" value="ALPHA-KETOGLUTARATE PERMEASE"/>
    <property type="match status" value="1"/>
</dbReference>
<evidence type="ECO:0000313" key="6">
    <source>
        <dbReference type="EMBL" id="CAE8737593.1"/>
    </source>
</evidence>
<dbReference type="Proteomes" id="UP000626109">
    <property type="component" value="Unassembled WGS sequence"/>
</dbReference>
<keyword evidence="4" id="KW-0769">Symport</keyword>
<dbReference type="EMBL" id="CAJNNW010036795">
    <property type="protein sequence ID" value="CAE8737593.1"/>
    <property type="molecule type" value="Genomic_DNA"/>
</dbReference>
<dbReference type="InterPro" id="IPR051084">
    <property type="entry name" value="H+-coupled_symporters"/>
</dbReference>
<feature type="non-terminal residue" evidence="6">
    <location>
        <position position="1"/>
    </location>
</feature>
<evidence type="ECO:0000256" key="4">
    <source>
        <dbReference type="ARBA" id="ARBA00022847"/>
    </source>
</evidence>
<keyword evidence="5" id="KW-0472">Membrane</keyword>
<keyword evidence="3" id="KW-1003">Cell membrane</keyword>
<feature type="transmembrane region" description="Helical" evidence="5">
    <location>
        <begin position="123"/>
        <end position="142"/>
    </location>
</feature>
<evidence type="ECO:0000313" key="7">
    <source>
        <dbReference type="Proteomes" id="UP000626109"/>
    </source>
</evidence>
<evidence type="ECO:0008006" key="8">
    <source>
        <dbReference type="Google" id="ProtNLM"/>
    </source>
</evidence>
<dbReference type="Gene3D" id="1.20.1250.20">
    <property type="entry name" value="MFS general substrate transporter like domains"/>
    <property type="match status" value="1"/>
</dbReference>
<protein>
    <recommendedName>
        <fullName evidence="8">Major facilitator superfamily (MFS) profile domain-containing protein</fullName>
    </recommendedName>
</protein>
<feature type="transmembrane region" description="Helical" evidence="5">
    <location>
        <begin position="6"/>
        <end position="24"/>
    </location>
</feature>
<gene>
    <name evidence="6" type="ORF">PGLA2088_LOCUS48834</name>
</gene>
<comment type="caution">
    <text evidence="6">The sequence shown here is derived from an EMBL/GenBank/DDBJ whole genome shotgun (WGS) entry which is preliminary data.</text>
</comment>
<dbReference type="GO" id="GO:0015293">
    <property type="term" value="F:symporter activity"/>
    <property type="evidence" value="ECO:0007669"/>
    <property type="project" value="UniProtKB-KW"/>
</dbReference>
<proteinExistence type="predicted"/>
<organism evidence="6 7">
    <name type="scientific">Polarella glacialis</name>
    <name type="common">Dinoflagellate</name>
    <dbReference type="NCBI Taxonomy" id="89957"/>
    <lineage>
        <taxon>Eukaryota</taxon>
        <taxon>Sar</taxon>
        <taxon>Alveolata</taxon>
        <taxon>Dinophyceae</taxon>
        <taxon>Suessiales</taxon>
        <taxon>Suessiaceae</taxon>
        <taxon>Polarella</taxon>
    </lineage>
</organism>
<reference evidence="6" key="1">
    <citation type="submission" date="2021-02" db="EMBL/GenBank/DDBJ databases">
        <authorList>
            <person name="Dougan E. K."/>
            <person name="Rhodes N."/>
            <person name="Thang M."/>
            <person name="Chan C."/>
        </authorList>
    </citation>
    <scope>NUCLEOTIDE SEQUENCE</scope>
</reference>
<feature type="non-terminal residue" evidence="6">
    <location>
        <position position="223"/>
    </location>
</feature>
<feature type="transmembrane region" description="Helical" evidence="5">
    <location>
        <begin position="180"/>
        <end position="203"/>
    </location>
</feature>